<evidence type="ECO:0000313" key="3">
    <source>
        <dbReference type="Proteomes" id="UP000265515"/>
    </source>
</evidence>
<organism evidence="2 3">
    <name type="scientific">Chara braunii</name>
    <name type="common">Braun's stonewort</name>
    <dbReference type="NCBI Taxonomy" id="69332"/>
    <lineage>
        <taxon>Eukaryota</taxon>
        <taxon>Viridiplantae</taxon>
        <taxon>Streptophyta</taxon>
        <taxon>Charophyceae</taxon>
        <taxon>Charales</taxon>
        <taxon>Characeae</taxon>
        <taxon>Chara</taxon>
    </lineage>
</organism>
<feature type="transmembrane region" description="Helical" evidence="1">
    <location>
        <begin position="81"/>
        <end position="108"/>
    </location>
</feature>
<reference evidence="2 3" key="1">
    <citation type="journal article" date="2018" name="Cell">
        <title>The Chara Genome: Secondary Complexity and Implications for Plant Terrestrialization.</title>
        <authorList>
            <person name="Nishiyama T."/>
            <person name="Sakayama H."/>
            <person name="Vries J.D."/>
            <person name="Buschmann H."/>
            <person name="Saint-Marcoux D."/>
            <person name="Ullrich K.K."/>
            <person name="Haas F.B."/>
            <person name="Vanderstraeten L."/>
            <person name="Becker D."/>
            <person name="Lang D."/>
            <person name="Vosolsobe S."/>
            <person name="Rombauts S."/>
            <person name="Wilhelmsson P.K.I."/>
            <person name="Janitza P."/>
            <person name="Kern R."/>
            <person name="Heyl A."/>
            <person name="Rumpler F."/>
            <person name="Villalobos L.I.A.C."/>
            <person name="Clay J.M."/>
            <person name="Skokan R."/>
            <person name="Toyoda A."/>
            <person name="Suzuki Y."/>
            <person name="Kagoshima H."/>
            <person name="Schijlen E."/>
            <person name="Tajeshwar N."/>
            <person name="Catarino B."/>
            <person name="Hetherington A.J."/>
            <person name="Saltykova A."/>
            <person name="Bonnot C."/>
            <person name="Breuninger H."/>
            <person name="Symeonidi A."/>
            <person name="Radhakrishnan G.V."/>
            <person name="Van Nieuwerburgh F."/>
            <person name="Deforce D."/>
            <person name="Chang C."/>
            <person name="Karol K.G."/>
            <person name="Hedrich R."/>
            <person name="Ulvskov P."/>
            <person name="Glockner G."/>
            <person name="Delwiche C.F."/>
            <person name="Petrasek J."/>
            <person name="Van de Peer Y."/>
            <person name="Friml J."/>
            <person name="Beilby M."/>
            <person name="Dolan L."/>
            <person name="Kohara Y."/>
            <person name="Sugano S."/>
            <person name="Fujiyama A."/>
            <person name="Delaux P.-M."/>
            <person name="Quint M."/>
            <person name="TheiBen G."/>
            <person name="Hagemann M."/>
            <person name="Harholt J."/>
            <person name="Dunand C."/>
            <person name="Zachgo S."/>
            <person name="Langdale J."/>
            <person name="Maumus F."/>
            <person name="Straeten D.V.D."/>
            <person name="Gould S.B."/>
            <person name="Rensing S.A."/>
        </authorList>
    </citation>
    <scope>NUCLEOTIDE SEQUENCE [LARGE SCALE GENOMIC DNA]</scope>
    <source>
        <strain evidence="2 3">S276</strain>
    </source>
</reference>
<name>A0A388LCG3_CHABU</name>
<gene>
    <name evidence="2" type="ORF">CBR_g30238</name>
</gene>
<protein>
    <submittedName>
        <fullName evidence="2">Uncharacterized protein</fullName>
    </submittedName>
</protein>
<comment type="caution">
    <text evidence="2">The sequence shown here is derived from an EMBL/GenBank/DDBJ whole genome shotgun (WGS) entry which is preliminary data.</text>
</comment>
<dbReference type="EMBL" id="BFEA01000333">
    <property type="protein sequence ID" value="GBG79976.1"/>
    <property type="molecule type" value="Genomic_DNA"/>
</dbReference>
<keyword evidence="3" id="KW-1185">Reference proteome</keyword>
<keyword evidence="1" id="KW-1133">Transmembrane helix</keyword>
<accession>A0A388LCG3</accession>
<dbReference type="Gramene" id="GBG79976">
    <property type="protein sequence ID" value="GBG79976"/>
    <property type="gene ID" value="CBR_g30238"/>
</dbReference>
<sequence length="170" mass="16799">MFGFGVVVAGGALSAIARVAASREAIVVAQEFDVVAPIVLAIATDIAVLPGLATFVVGVAPRAAIVVVQEPDIPTPFVHAVAIAPGVVVLLGLTAFVVGVAAVVPALIGHTTVVVVFVTVALELLTFASAYGTGFLPELGDGGAELVAAHIGVAVVVGFAAVAARAWFAP</sequence>
<proteinExistence type="predicted"/>
<keyword evidence="1" id="KW-0472">Membrane</keyword>
<feature type="transmembrane region" description="Helical" evidence="1">
    <location>
        <begin position="37"/>
        <end position="60"/>
    </location>
</feature>
<keyword evidence="1" id="KW-0812">Transmembrane</keyword>
<feature type="transmembrane region" description="Helical" evidence="1">
    <location>
        <begin position="146"/>
        <end position="168"/>
    </location>
</feature>
<dbReference type="AlphaFoldDB" id="A0A388LCG3"/>
<dbReference type="Proteomes" id="UP000265515">
    <property type="component" value="Unassembled WGS sequence"/>
</dbReference>
<evidence type="ECO:0000313" key="2">
    <source>
        <dbReference type="EMBL" id="GBG79976.1"/>
    </source>
</evidence>
<feature type="transmembrane region" description="Helical" evidence="1">
    <location>
        <begin position="114"/>
        <end position="134"/>
    </location>
</feature>
<evidence type="ECO:0000256" key="1">
    <source>
        <dbReference type="SAM" id="Phobius"/>
    </source>
</evidence>